<proteinExistence type="predicted"/>
<dbReference type="AlphaFoldDB" id="Q0ACF0"/>
<evidence type="ECO:0000313" key="2">
    <source>
        <dbReference type="EMBL" id="ABI55487.1"/>
    </source>
</evidence>
<evidence type="ECO:0000313" key="3">
    <source>
        <dbReference type="Proteomes" id="UP000001962"/>
    </source>
</evidence>
<dbReference type="Gene3D" id="3.90.550.10">
    <property type="entry name" value="Spore Coat Polysaccharide Biosynthesis Protein SpsA, Chain A"/>
    <property type="match status" value="1"/>
</dbReference>
<dbReference type="eggNOG" id="COG1216">
    <property type="taxonomic scope" value="Bacteria"/>
</dbReference>
<dbReference type="HOGENOM" id="CLU_456840_0_0_6"/>
<feature type="domain" description="Glycosyltransferase 2-like" evidence="1">
    <location>
        <begin position="284"/>
        <end position="389"/>
    </location>
</feature>
<name>Q0ACF0_ALKEH</name>
<keyword evidence="3" id="KW-1185">Reference proteome</keyword>
<accession>Q0ACF0</accession>
<dbReference type="InterPro" id="IPR017532">
    <property type="entry name" value="Hydrolase-2_PEP"/>
</dbReference>
<dbReference type="SUPFAM" id="SSF53448">
    <property type="entry name" value="Nucleotide-diphospho-sugar transferases"/>
    <property type="match status" value="1"/>
</dbReference>
<sequence length="597" mass="66062">MEAGFLEGPQGPLFHILHPPEAEPPKGCVLYAPPFAEELNKSRRMVAEQARRLAAAGYAVLLPDLYGCGDSAGELQDARWEAWLDDLQRCAETLCARFPAPLHLWGLRSGCLLASALAHRLETPPRSLLYWQPVGNGKLFLTQFLRLRVAAGMMSGGKETTAALRERLAGGETLEIAGYPLAPALAQALEQARLQQPPDGVEVHWVEVMQGDAPQLPPASQRLVDDWQEAGIAVQAAVVPGEPFWSTQEIRTVPALWQRTLGCLQRGPAAAAQAADASAQPLVSVIMPAFNAASYIEEAIDSVLAQDYPHKELIVIDDGSSDDTVARVQAYGDRVRLLTQANQGSAVARNQGLDAAQGEYIAFLDSDDVWLPGKLTAQVGYLEAHPDVGMIYSDWLPWKRDKQSKAFPPPEALAPATPDTGVPPEEIPLLTEGSGWLYNRLLFGSLLHTITVMARRELIEQVGRFDPELKRGQDYDYWLRASRHTEIHQLDRVFALYRLHGSGCITQWPDINYEKLVVEKALARWGLEGPTGERSDRKAVERRLAGTCFDFGYHHYWSGNPRRASRSFLEALRHHPRHLGSWRYAGMSLAMGLFKGR</sequence>
<dbReference type="InterPro" id="IPR029058">
    <property type="entry name" value="AB_hydrolase_fold"/>
</dbReference>
<gene>
    <name evidence="2" type="ordered locus">Mlg_0132</name>
</gene>
<dbReference type="PANTHER" id="PTHR43685:SF2">
    <property type="entry name" value="GLYCOSYLTRANSFERASE 2-LIKE DOMAIN-CONTAINING PROTEIN"/>
    <property type="match status" value="1"/>
</dbReference>
<dbReference type="KEGG" id="aeh:Mlg_0132"/>
<dbReference type="Proteomes" id="UP000001962">
    <property type="component" value="Chromosome"/>
</dbReference>
<dbReference type="InterPro" id="IPR029044">
    <property type="entry name" value="Nucleotide-diphossugar_trans"/>
</dbReference>
<dbReference type="EMBL" id="CP000453">
    <property type="protein sequence ID" value="ABI55487.1"/>
    <property type="molecule type" value="Genomic_DNA"/>
</dbReference>
<dbReference type="ESTHER" id="alkeh-q0acf0">
    <property type="family name" value="Hydrolase-2_PEP"/>
</dbReference>
<keyword evidence="2" id="KW-0808">Transferase</keyword>
<dbReference type="Gene3D" id="3.40.50.1820">
    <property type="entry name" value="alpha/beta hydrolase"/>
    <property type="match status" value="1"/>
</dbReference>
<organism evidence="2 3">
    <name type="scientific">Alkalilimnicola ehrlichii (strain ATCC BAA-1101 / DSM 17681 / MLHE-1)</name>
    <dbReference type="NCBI Taxonomy" id="187272"/>
    <lineage>
        <taxon>Bacteria</taxon>
        <taxon>Pseudomonadati</taxon>
        <taxon>Pseudomonadota</taxon>
        <taxon>Gammaproteobacteria</taxon>
        <taxon>Chromatiales</taxon>
        <taxon>Ectothiorhodospiraceae</taxon>
        <taxon>Alkalilimnicola</taxon>
    </lineage>
</organism>
<dbReference type="NCBIfam" id="TIGR03101">
    <property type="entry name" value="hydr2_PEP"/>
    <property type="match status" value="1"/>
</dbReference>
<reference evidence="3" key="1">
    <citation type="submission" date="2006-08" db="EMBL/GenBank/DDBJ databases">
        <title>Complete sequence of Alkalilimnicola ehrilichei MLHE-1.</title>
        <authorList>
            <person name="Copeland A."/>
            <person name="Lucas S."/>
            <person name="Lapidus A."/>
            <person name="Barry K."/>
            <person name="Detter J.C."/>
            <person name="Glavina del Rio T."/>
            <person name="Hammon N."/>
            <person name="Israni S."/>
            <person name="Dalin E."/>
            <person name="Tice H."/>
            <person name="Pitluck S."/>
            <person name="Sims D."/>
            <person name="Brettin T."/>
            <person name="Bruce D."/>
            <person name="Han C."/>
            <person name="Tapia R."/>
            <person name="Gilna P."/>
            <person name="Schmutz J."/>
            <person name="Larimer F."/>
            <person name="Land M."/>
            <person name="Hauser L."/>
            <person name="Kyrpides N."/>
            <person name="Mikhailova N."/>
            <person name="Oremland R.S."/>
            <person name="Hoeft S.E."/>
            <person name="Switzer-Blum J."/>
            <person name="Kulp T."/>
            <person name="King G."/>
            <person name="Tabita R."/>
            <person name="Witte B."/>
            <person name="Santini J.M."/>
            <person name="Basu P."/>
            <person name="Hollibaugh J.T."/>
            <person name="Xie G."/>
            <person name="Stolz J.F."/>
            <person name="Richardson P."/>
        </authorList>
    </citation>
    <scope>NUCLEOTIDE SEQUENCE [LARGE SCALE GENOMIC DNA]</scope>
    <source>
        <strain evidence="3">ATCC BAA-1101 / DSM 17681 / MLHE-1</strain>
    </source>
</reference>
<protein>
    <submittedName>
        <fullName evidence="2">Glycosyl transferase, family 2</fullName>
    </submittedName>
</protein>
<dbReference type="InterPro" id="IPR050834">
    <property type="entry name" value="Glycosyltransf_2"/>
</dbReference>
<dbReference type="InterPro" id="IPR001173">
    <property type="entry name" value="Glyco_trans_2-like"/>
</dbReference>
<dbReference type="eggNOG" id="COG1073">
    <property type="taxonomic scope" value="Bacteria"/>
</dbReference>
<dbReference type="SUPFAM" id="SSF53474">
    <property type="entry name" value="alpha/beta-Hydrolases"/>
    <property type="match status" value="1"/>
</dbReference>
<dbReference type="GO" id="GO:0016740">
    <property type="term" value="F:transferase activity"/>
    <property type="evidence" value="ECO:0007669"/>
    <property type="project" value="UniProtKB-KW"/>
</dbReference>
<dbReference type="PANTHER" id="PTHR43685">
    <property type="entry name" value="GLYCOSYLTRANSFERASE"/>
    <property type="match status" value="1"/>
</dbReference>
<dbReference type="Pfam" id="PF00535">
    <property type="entry name" value="Glycos_transf_2"/>
    <property type="match status" value="1"/>
</dbReference>
<dbReference type="CAZy" id="GT2">
    <property type="family name" value="Glycosyltransferase Family 2"/>
</dbReference>
<evidence type="ECO:0000259" key="1">
    <source>
        <dbReference type="Pfam" id="PF00535"/>
    </source>
</evidence>